<dbReference type="AlphaFoldDB" id="A0A9P4Y8B0"/>
<dbReference type="Proteomes" id="UP000803844">
    <property type="component" value="Unassembled WGS sequence"/>
</dbReference>
<dbReference type="OrthoDB" id="5234772at2759"/>
<organism evidence="2 3">
    <name type="scientific">Cryphonectria parasitica (strain ATCC 38755 / EP155)</name>
    <dbReference type="NCBI Taxonomy" id="660469"/>
    <lineage>
        <taxon>Eukaryota</taxon>
        <taxon>Fungi</taxon>
        <taxon>Dikarya</taxon>
        <taxon>Ascomycota</taxon>
        <taxon>Pezizomycotina</taxon>
        <taxon>Sordariomycetes</taxon>
        <taxon>Sordariomycetidae</taxon>
        <taxon>Diaporthales</taxon>
        <taxon>Cryphonectriaceae</taxon>
        <taxon>Cryphonectria-Endothia species complex</taxon>
        <taxon>Cryphonectria</taxon>
    </lineage>
</organism>
<feature type="compositionally biased region" description="Basic and acidic residues" evidence="1">
    <location>
        <begin position="245"/>
        <end position="266"/>
    </location>
</feature>
<evidence type="ECO:0000256" key="1">
    <source>
        <dbReference type="SAM" id="MobiDB-lite"/>
    </source>
</evidence>
<keyword evidence="3" id="KW-1185">Reference proteome</keyword>
<dbReference type="RefSeq" id="XP_040779780.1">
    <property type="nucleotide sequence ID" value="XM_040916644.1"/>
</dbReference>
<protein>
    <submittedName>
        <fullName evidence="2">Uncharacterized protein</fullName>
    </submittedName>
</protein>
<dbReference type="EMBL" id="MU032345">
    <property type="protein sequence ID" value="KAF3768819.1"/>
    <property type="molecule type" value="Genomic_DNA"/>
</dbReference>
<accession>A0A9P4Y8B0</accession>
<gene>
    <name evidence="2" type="ORF">M406DRAFT_249862</name>
</gene>
<proteinExistence type="predicted"/>
<sequence>MTEAWDYLAVQRAQHARCAEDVSQLTAACARDHPRYKHVLECRECYGKVIDRMRSRYMGPSGDAPREWFSGRDGLLRDLDSLFASAREYEGDLERIDARIDLERRRWYEQQVRASPSIGKALRELLEKKDVLDKIGTKGVDFEQIVSEVREALKGPGTTNGEAITKKKEEEEEADIALDRLVEVTTPEARIQVYKETFFQETSDEKASAKIQTYLQRLQEGATMDEIINKISVDRRSSIGAQGQKEQHRQRAEELRRAKNAHELQKSKKATGRKGSQPKPPQIPDEMYEQPPCHNCGRNPDLQDYMICPLCQVLVEGGVRAKPTVFCSSACFSGNNGLKSHVETTHDCAGGDNCVQLVDEDTEMDMDGSGPFLCKECLNDFRKGSVYCSVRCADLNFQRHRQGVHFPERKQRDLDVDRDASALHFVDDSKTKYRPQNIRSHLASLKDLLNEFQHKNAIEATETIWP</sequence>
<name>A0A9P4Y8B0_CRYP1</name>
<comment type="caution">
    <text evidence="2">The sequence shown here is derived from an EMBL/GenBank/DDBJ whole genome shotgun (WGS) entry which is preliminary data.</text>
</comment>
<evidence type="ECO:0000313" key="3">
    <source>
        <dbReference type="Proteomes" id="UP000803844"/>
    </source>
</evidence>
<reference evidence="2" key="1">
    <citation type="journal article" date="2020" name="Phytopathology">
        <title>Genome sequence of the chestnut blight fungus Cryphonectria parasitica EP155: A fundamental resource for an archetypical invasive plant pathogen.</title>
        <authorList>
            <person name="Crouch J.A."/>
            <person name="Dawe A."/>
            <person name="Aerts A."/>
            <person name="Barry K."/>
            <person name="Churchill A.C.L."/>
            <person name="Grimwood J."/>
            <person name="Hillman B."/>
            <person name="Milgroom M.G."/>
            <person name="Pangilinan J."/>
            <person name="Smith M."/>
            <person name="Salamov A."/>
            <person name="Schmutz J."/>
            <person name="Yadav J."/>
            <person name="Grigoriev I.V."/>
            <person name="Nuss D."/>
        </authorList>
    </citation>
    <scope>NUCLEOTIDE SEQUENCE</scope>
    <source>
        <strain evidence="2">EP155</strain>
    </source>
</reference>
<feature type="region of interest" description="Disordered" evidence="1">
    <location>
        <begin position="238"/>
        <end position="289"/>
    </location>
</feature>
<evidence type="ECO:0000313" key="2">
    <source>
        <dbReference type="EMBL" id="KAF3768819.1"/>
    </source>
</evidence>
<dbReference type="GeneID" id="63833773"/>